<dbReference type="CDD" id="cd06582">
    <property type="entry name" value="TM_PBP1_LivH_like"/>
    <property type="match status" value="1"/>
</dbReference>
<evidence type="ECO:0000256" key="8">
    <source>
        <dbReference type="ARBA" id="ARBA00037998"/>
    </source>
</evidence>
<name>A0A8J6T4L4_9DELT</name>
<dbReference type="PANTHER" id="PTHR11795:SF442">
    <property type="entry name" value="ABC TRANSPORTER ATP-BINDING PROTEIN"/>
    <property type="match status" value="1"/>
</dbReference>
<evidence type="ECO:0000256" key="3">
    <source>
        <dbReference type="ARBA" id="ARBA00022475"/>
    </source>
</evidence>
<organism evidence="10 11">
    <name type="scientific">Candidatus Desulfacyla euxinica</name>
    <dbReference type="NCBI Taxonomy" id="2841693"/>
    <lineage>
        <taxon>Bacteria</taxon>
        <taxon>Deltaproteobacteria</taxon>
        <taxon>Candidatus Desulfacyla</taxon>
    </lineage>
</organism>
<reference evidence="10 11" key="1">
    <citation type="submission" date="2020-08" db="EMBL/GenBank/DDBJ databases">
        <title>Bridging the membrane lipid divide: bacteria of the FCB group superphylum have the potential to synthesize archaeal ether lipids.</title>
        <authorList>
            <person name="Villanueva L."/>
            <person name="Von Meijenfeldt F.A.B."/>
            <person name="Westbye A.B."/>
            <person name="Yadav S."/>
            <person name="Hopmans E.C."/>
            <person name="Dutilh B.E."/>
            <person name="Sinninghe Damste J.S."/>
        </authorList>
    </citation>
    <scope>NUCLEOTIDE SEQUENCE [LARGE SCALE GENOMIC DNA]</scope>
    <source>
        <strain evidence="10">NIOZ-UU27</strain>
    </source>
</reference>
<evidence type="ECO:0000256" key="9">
    <source>
        <dbReference type="SAM" id="Phobius"/>
    </source>
</evidence>
<comment type="similarity">
    <text evidence="8">Belongs to the binding-protein-dependent transport system permease family. LivHM subfamily.</text>
</comment>
<keyword evidence="4 9" id="KW-0812">Transmembrane</keyword>
<dbReference type="Proteomes" id="UP000650524">
    <property type="component" value="Unassembled WGS sequence"/>
</dbReference>
<feature type="transmembrane region" description="Helical" evidence="9">
    <location>
        <begin position="182"/>
        <end position="201"/>
    </location>
</feature>
<dbReference type="AlphaFoldDB" id="A0A8J6T4L4"/>
<feature type="transmembrane region" description="Helical" evidence="9">
    <location>
        <begin position="227"/>
        <end position="252"/>
    </location>
</feature>
<dbReference type="InterPro" id="IPR052157">
    <property type="entry name" value="BCAA_transport_permease"/>
</dbReference>
<protein>
    <submittedName>
        <fullName evidence="10">Branched-chain amino acid ABC transporter permease</fullName>
    </submittedName>
</protein>
<keyword evidence="2" id="KW-0813">Transport</keyword>
<feature type="transmembrane region" description="Helical" evidence="9">
    <location>
        <begin position="100"/>
        <end position="121"/>
    </location>
</feature>
<evidence type="ECO:0000256" key="6">
    <source>
        <dbReference type="ARBA" id="ARBA00022989"/>
    </source>
</evidence>
<comment type="caution">
    <text evidence="10">The sequence shown here is derived from an EMBL/GenBank/DDBJ whole genome shotgun (WGS) entry which is preliminary data.</text>
</comment>
<feature type="transmembrane region" description="Helical" evidence="9">
    <location>
        <begin position="264"/>
        <end position="290"/>
    </location>
</feature>
<evidence type="ECO:0000256" key="5">
    <source>
        <dbReference type="ARBA" id="ARBA00022970"/>
    </source>
</evidence>
<dbReference type="GO" id="GO:0005886">
    <property type="term" value="C:plasma membrane"/>
    <property type="evidence" value="ECO:0007669"/>
    <property type="project" value="UniProtKB-SubCell"/>
</dbReference>
<proteinExistence type="inferred from homology"/>
<evidence type="ECO:0000256" key="1">
    <source>
        <dbReference type="ARBA" id="ARBA00004651"/>
    </source>
</evidence>
<feature type="transmembrane region" description="Helical" evidence="9">
    <location>
        <begin position="37"/>
        <end position="60"/>
    </location>
</feature>
<dbReference type="GO" id="GO:0006865">
    <property type="term" value="P:amino acid transport"/>
    <property type="evidence" value="ECO:0007669"/>
    <property type="project" value="UniProtKB-KW"/>
</dbReference>
<evidence type="ECO:0000313" key="11">
    <source>
        <dbReference type="Proteomes" id="UP000650524"/>
    </source>
</evidence>
<evidence type="ECO:0000256" key="7">
    <source>
        <dbReference type="ARBA" id="ARBA00023136"/>
    </source>
</evidence>
<evidence type="ECO:0000256" key="4">
    <source>
        <dbReference type="ARBA" id="ARBA00022692"/>
    </source>
</evidence>
<dbReference type="PANTHER" id="PTHR11795">
    <property type="entry name" value="BRANCHED-CHAIN AMINO ACID TRANSPORT SYSTEM PERMEASE PROTEIN LIVH"/>
    <property type="match status" value="1"/>
</dbReference>
<feature type="transmembrane region" description="Helical" evidence="9">
    <location>
        <begin position="297"/>
        <end position="319"/>
    </location>
</feature>
<dbReference type="GO" id="GO:0022857">
    <property type="term" value="F:transmembrane transporter activity"/>
    <property type="evidence" value="ECO:0007669"/>
    <property type="project" value="InterPro"/>
</dbReference>
<gene>
    <name evidence="10" type="ORF">H8E19_16015</name>
</gene>
<feature type="transmembrane region" description="Helical" evidence="9">
    <location>
        <begin position="12"/>
        <end position="31"/>
    </location>
</feature>
<keyword evidence="5" id="KW-0029">Amino-acid transport</keyword>
<evidence type="ECO:0000313" key="10">
    <source>
        <dbReference type="EMBL" id="MBC8178910.1"/>
    </source>
</evidence>
<keyword evidence="7 9" id="KW-0472">Membrane</keyword>
<feature type="transmembrane region" description="Helical" evidence="9">
    <location>
        <begin position="133"/>
        <end position="155"/>
    </location>
</feature>
<keyword evidence="6 9" id="KW-1133">Transmembrane helix</keyword>
<keyword evidence="3" id="KW-1003">Cell membrane</keyword>
<evidence type="ECO:0000256" key="2">
    <source>
        <dbReference type="ARBA" id="ARBA00022448"/>
    </source>
</evidence>
<dbReference type="EMBL" id="JACNJD010000327">
    <property type="protein sequence ID" value="MBC8178910.1"/>
    <property type="molecule type" value="Genomic_DNA"/>
</dbReference>
<comment type="subcellular location">
    <subcellularLocation>
        <location evidence="1">Cell membrane</location>
        <topology evidence="1">Multi-pass membrane protein</topology>
    </subcellularLocation>
</comment>
<dbReference type="Pfam" id="PF02653">
    <property type="entry name" value="BPD_transp_2"/>
    <property type="match status" value="1"/>
</dbReference>
<feature type="transmembrane region" description="Helical" evidence="9">
    <location>
        <begin position="67"/>
        <end position="88"/>
    </location>
</feature>
<sequence length="329" mass="35483">MEETILKRWSRELTIAGAIVLFLLPLIGIPGKTYMTLTIAGLAMGMLLFLVASGVSIIFGLMDVLNFAHGALFAWGAYVGFTVFGYLMKWVEADSVLQNFAAFSLAIVAAMVVVSLVGIVLEKVIVRRVYGSHLFQILITFGATIVLVELIRVFWGPNDEVMTVPLTFSKSWDIMDIIINRYRVICIAVGLVVYGVIQLILKKTKLGTIVRAGVEDRDMVQAMGHNIFLLFTGVFAAGAALAALGGLTMSLFSLQVYPDMGGTYLLFAFIVVIIGGLGSVTGSLVGALIVGLTYNYVAYLVPWAAAGANIMIMIIILLIRPTGLFPVGK</sequence>
<dbReference type="InterPro" id="IPR001851">
    <property type="entry name" value="ABC_transp_permease"/>
</dbReference>
<accession>A0A8J6T4L4</accession>